<keyword evidence="2" id="KW-1185">Reference proteome</keyword>
<organism evidence="1 2">
    <name type="scientific">Pangasianodon gigas</name>
    <name type="common">Mekong giant catfish</name>
    <name type="synonym">Pangasius gigas</name>
    <dbReference type="NCBI Taxonomy" id="30993"/>
    <lineage>
        <taxon>Eukaryota</taxon>
        <taxon>Metazoa</taxon>
        <taxon>Chordata</taxon>
        <taxon>Craniata</taxon>
        <taxon>Vertebrata</taxon>
        <taxon>Euteleostomi</taxon>
        <taxon>Actinopterygii</taxon>
        <taxon>Neopterygii</taxon>
        <taxon>Teleostei</taxon>
        <taxon>Ostariophysi</taxon>
        <taxon>Siluriformes</taxon>
        <taxon>Pangasiidae</taxon>
        <taxon>Pangasianodon</taxon>
    </lineage>
</organism>
<gene>
    <name evidence="1" type="ORF">PGIGA_G00033390</name>
</gene>
<reference evidence="1 2" key="1">
    <citation type="journal article" date="2022" name="bioRxiv">
        <title>An ancient truncated duplication of the anti-Mullerian hormone receptor type 2 gene is a potential conserved master sex determinant in the Pangasiidae catfish family.</title>
        <authorList>
            <person name="Wen M."/>
            <person name="Pan Q."/>
            <person name="Jouanno E."/>
            <person name="Montfort J."/>
            <person name="Zahm M."/>
            <person name="Cabau C."/>
            <person name="Klopp C."/>
            <person name="Iampietro C."/>
            <person name="Roques C."/>
            <person name="Bouchez O."/>
            <person name="Castinel A."/>
            <person name="Donnadieu C."/>
            <person name="Parrinello H."/>
            <person name="Poncet C."/>
            <person name="Belmonte E."/>
            <person name="Gautier V."/>
            <person name="Avarre J.-C."/>
            <person name="Dugue R."/>
            <person name="Gustiano R."/>
            <person name="Ha T.T.T."/>
            <person name="Campet M."/>
            <person name="Sriphairoj K."/>
            <person name="Ribolli J."/>
            <person name="de Almeida F.L."/>
            <person name="Desvignes T."/>
            <person name="Postlethwait J.H."/>
            <person name="Bucao C.F."/>
            <person name="Robinson-Rechavi M."/>
            <person name="Bobe J."/>
            <person name="Herpin A."/>
            <person name="Guiguen Y."/>
        </authorList>
    </citation>
    <scope>NUCLEOTIDE SEQUENCE [LARGE SCALE GENOMIC DNA]</scope>
    <source>
        <strain evidence="1">YG-Dec2019</strain>
    </source>
</reference>
<accession>A0ACC5WYM9</accession>
<dbReference type="Proteomes" id="UP000829447">
    <property type="component" value="Linkage Group LG12"/>
</dbReference>
<name>A0ACC5WYM9_PANGG</name>
<protein>
    <submittedName>
        <fullName evidence="1">Uncharacterized protein</fullName>
    </submittedName>
</protein>
<dbReference type="EMBL" id="CM040465">
    <property type="protein sequence ID" value="MCI4384005.1"/>
    <property type="molecule type" value="Genomic_DNA"/>
</dbReference>
<proteinExistence type="predicted"/>
<evidence type="ECO:0000313" key="2">
    <source>
        <dbReference type="Proteomes" id="UP000829447"/>
    </source>
</evidence>
<sequence>MWLLVVVVCFLVWAVGTYWYLFGKPSPFSVESVRPPGPLELDQKKRHKILKQGFRKEKVPENLDAIVIGSGIGGMTAAATLAKLGKRVLVLEQHDQAGGCCHTFTEKGFEFDIGLHYIGQLHENSLFKIVMDQITEGQVQFVELDKHFDTIVIGTGEKSRKYTIYSGKTEMEEHLKEQFPDDTKAVEEFFKIMKMSARKTHLLAALKLIPQWVALFLLKSGIANLYSSIFRLVGTNATAVADSLTSNKDLHIIFYYLFYGKSCMTILTVVNYEWFEEWKDTPVRKRGDDYLAYKMRFANNLFDWACSQYPKLRDKLVYQEVSTPLSNTHYLGRYLGAMYSAEHNLERFQAEAIARNRCDTPVKNLFISGQDVFSCGIAGALHGGLLCASTVLKHIVYIDLLMLKKKLKKKKARETAEQVKKLL</sequence>
<comment type="caution">
    <text evidence="1">The sequence shown here is derived from an EMBL/GenBank/DDBJ whole genome shotgun (WGS) entry which is preliminary data.</text>
</comment>
<evidence type="ECO:0000313" key="1">
    <source>
        <dbReference type="EMBL" id="MCI4384005.1"/>
    </source>
</evidence>